<sequence length="40" mass="4338">MKDVLLEVFPIGLGLGLLLGFISNVIGLLIKRISIFILKA</sequence>
<evidence type="ECO:0000313" key="3">
    <source>
        <dbReference type="Proteomes" id="UP000095621"/>
    </source>
</evidence>
<gene>
    <name evidence="2" type="ORF">ERS852490_02797</name>
</gene>
<keyword evidence="1" id="KW-0812">Transmembrane</keyword>
<keyword evidence="1" id="KW-1133">Transmembrane helix</keyword>
<proteinExistence type="predicted"/>
<protein>
    <submittedName>
        <fullName evidence="2">Uncharacterized protein</fullName>
    </submittedName>
</protein>
<dbReference type="AlphaFoldDB" id="A0A174Z4T4"/>
<reference evidence="2 3" key="1">
    <citation type="submission" date="2015-09" db="EMBL/GenBank/DDBJ databases">
        <authorList>
            <consortium name="Pathogen Informatics"/>
        </authorList>
    </citation>
    <scope>NUCLEOTIDE SEQUENCE [LARGE SCALE GENOMIC DNA]</scope>
    <source>
        <strain evidence="2 3">2789STDY5834875</strain>
    </source>
</reference>
<accession>A0A174Z4T4</accession>
<evidence type="ECO:0000313" key="2">
    <source>
        <dbReference type="EMBL" id="CUQ79136.1"/>
    </source>
</evidence>
<name>A0A174Z4T4_9FIRM</name>
<keyword evidence="1" id="KW-0472">Membrane</keyword>
<organism evidence="2 3">
    <name type="scientific">Lachnospira eligens</name>
    <dbReference type="NCBI Taxonomy" id="39485"/>
    <lineage>
        <taxon>Bacteria</taxon>
        <taxon>Bacillati</taxon>
        <taxon>Bacillota</taxon>
        <taxon>Clostridia</taxon>
        <taxon>Lachnospirales</taxon>
        <taxon>Lachnospiraceae</taxon>
        <taxon>Lachnospira</taxon>
    </lineage>
</organism>
<feature type="transmembrane region" description="Helical" evidence="1">
    <location>
        <begin position="12"/>
        <end position="30"/>
    </location>
</feature>
<evidence type="ECO:0000256" key="1">
    <source>
        <dbReference type="SAM" id="Phobius"/>
    </source>
</evidence>
<dbReference type="Proteomes" id="UP000095621">
    <property type="component" value="Unassembled WGS sequence"/>
</dbReference>
<dbReference type="EMBL" id="CZBU01000007">
    <property type="protein sequence ID" value="CUQ79136.1"/>
    <property type="molecule type" value="Genomic_DNA"/>
</dbReference>